<dbReference type="InterPro" id="IPR003004">
    <property type="entry name" value="GspF/PilC"/>
</dbReference>
<keyword evidence="5 8" id="KW-0812">Transmembrane</keyword>
<dbReference type="GO" id="GO:0005886">
    <property type="term" value="C:plasma membrane"/>
    <property type="evidence" value="ECO:0007669"/>
    <property type="project" value="UniProtKB-SubCell"/>
</dbReference>
<accession>A0A1G2QCQ1</accession>
<dbReference type="STRING" id="1802436.A2370_01465"/>
<keyword evidence="3" id="KW-1003">Cell membrane</keyword>
<evidence type="ECO:0000259" key="9">
    <source>
        <dbReference type="Pfam" id="PF00482"/>
    </source>
</evidence>
<evidence type="ECO:0000256" key="6">
    <source>
        <dbReference type="ARBA" id="ARBA00022989"/>
    </source>
</evidence>
<organism evidence="10 11">
    <name type="scientific">Candidatus Vogelbacteria bacterium RIFOXYB1_FULL_42_16</name>
    <dbReference type="NCBI Taxonomy" id="1802436"/>
    <lineage>
        <taxon>Bacteria</taxon>
        <taxon>Candidatus Vogeliibacteriota</taxon>
    </lineage>
</organism>
<evidence type="ECO:0000313" key="11">
    <source>
        <dbReference type="Proteomes" id="UP000176222"/>
    </source>
</evidence>
<keyword evidence="7 8" id="KW-0472">Membrane</keyword>
<reference evidence="10 11" key="1">
    <citation type="journal article" date="2016" name="Nat. Commun.">
        <title>Thousands of microbial genomes shed light on interconnected biogeochemical processes in an aquifer system.</title>
        <authorList>
            <person name="Anantharaman K."/>
            <person name="Brown C.T."/>
            <person name="Hug L.A."/>
            <person name="Sharon I."/>
            <person name="Castelle C.J."/>
            <person name="Probst A.J."/>
            <person name="Thomas B.C."/>
            <person name="Singh A."/>
            <person name="Wilkins M.J."/>
            <person name="Karaoz U."/>
            <person name="Brodie E.L."/>
            <person name="Williams K.H."/>
            <person name="Hubbard S.S."/>
            <person name="Banfield J.F."/>
        </authorList>
    </citation>
    <scope>NUCLEOTIDE SEQUENCE [LARGE SCALE GENOMIC DNA]</scope>
</reference>
<comment type="subcellular location">
    <subcellularLocation>
        <location evidence="1">Cell inner membrane</location>
        <topology evidence="1">Multi-pass membrane protein</topology>
    </subcellularLocation>
</comment>
<protein>
    <recommendedName>
        <fullName evidence="9">Type II secretion system protein GspF domain-containing protein</fullName>
    </recommendedName>
</protein>
<evidence type="ECO:0000256" key="8">
    <source>
        <dbReference type="SAM" id="Phobius"/>
    </source>
</evidence>
<dbReference type="EMBL" id="MHTH01000010">
    <property type="protein sequence ID" value="OHA58364.1"/>
    <property type="molecule type" value="Genomic_DNA"/>
</dbReference>
<dbReference type="FunFam" id="1.20.81.30:FF:000001">
    <property type="entry name" value="Type II secretion system protein F"/>
    <property type="match status" value="1"/>
</dbReference>
<evidence type="ECO:0000313" key="10">
    <source>
        <dbReference type="EMBL" id="OHA58364.1"/>
    </source>
</evidence>
<dbReference type="PANTHER" id="PTHR30012">
    <property type="entry name" value="GENERAL SECRETION PATHWAY PROTEIN"/>
    <property type="match status" value="1"/>
</dbReference>
<evidence type="ECO:0000256" key="5">
    <source>
        <dbReference type="ARBA" id="ARBA00022692"/>
    </source>
</evidence>
<comment type="caution">
    <text evidence="10">The sequence shown here is derived from an EMBL/GenBank/DDBJ whole genome shotgun (WGS) entry which is preliminary data.</text>
</comment>
<feature type="domain" description="Type II secretion system protein GspF" evidence="9">
    <location>
        <begin position="69"/>
        <end position="191"/>
    </location>
</feature>
<dbReference type="Pfam" id="PF00482">
    <property type="entry name" value="T2SSF"/>
    <property type="match status" value="2"/>
</dbReference>
<evidence type="ECO:0000256" key="3">
    <source>
        <dbReference type="ARBA" id="ARBA00022475"/>
    </source>
</evidence>
<dbReference type="Proteomes" id="UP000176222">
    <property type="component" value="Unassembled WGS sequence"/>
</dbReference>
<feature type="domain" description="Type II secretion system protein GspF" evidence="9">
    <location>
        <begin position="272"/>
        <end position="393"/>
    </location>
</feature>
<evidence type="ECO:0000256" key="7">
    <source>
        <dbReference type="ARBA" id="ARBA00023136"/>
    </source>
</evidence>
<sequence>MLFAYKAVTKSGVEQDGVIDAPNQDLAISSLQRRDLVLVSIHPFDNDTSFFGNIKLFRRVKSAEIVILSRQIATLFEAKVSVLSTFRLLAEESENPLLKDALTQVTDDIKAGAPISGALARHKIIFSDFYTSMVKSGEESGHLSETFNYLADYLDRSYAQSTKAKNALIYPAFVIASFLVVAVIMVTFVIPKLSVIIKETGQELPIYTKIVLWLSDFASAYGLFILLLLAGLSVFALRYVRTEDGKLSLDRFKLSIPYVGDLFRKLYLSRIADNLNTMITSGIPMVRALEVSADVVGNQVYRSIMMRSAEGVKGGNNTSDVLSNYPEIPKIMVQMIRVGEESGKIGFVLGTMAKFYSREVDGQIDNLVSLIEPALIVVLGVGVAVLLTSVLVPIYNLASGF</sequence>
<comment type="similarity">
    <text evidence="2">Belongs to the GSP F family.</text>
</comment>
<name>A0A1G2QCQ1_9BACT</name>
<dbReference type="PANTHER" id="PTHR30012:SF0">
    <property type="entry name" value="TYPE II SECRETION SYSTEM PROTEIN F-RELATED"/>
    <property type="match status" value="1"/>
</dbReference>
<feature type="transmembrane region" description="Helical" evidence="8">
    <location>
        <begin position="374"/>
        <end position="395"/>
    </location>
</feature>
<dbReference type="PRINTS" id="PR00812">
    <property type="entry name" value="BCTERIALGSPF"/>
</dbReference>
<proteinExistence type="inferred from homology"/>
<gene>
    <name evidence="10" type="ORF">A2370_01465</name>
</gene>
<evidence type="ECO:0000256" key="4">
    <source>
        <dbReference type="ARBA" id="ARBA00022519"/>
    </source>
</evidence>
<dbReference type="InterPro" id="IPR042094">
    <property type="entry name" value="T2SS_GspF_sf"/>
</dbReference>
<feature type="transmembrane region" description="Helical" evidence="8">
    <location>
        <begin position="167"/>
        <end position="190"/>
    </location>
</feature>
<keyword evidence="4" id="KW-0997">Cell inner membrane</keyword>
<dbReference type="InterPro" id="IPR018076">
    <property type="entry name" value="T2SS_GspF_dom"/>
</dbReference>
<dbReference type="Gene3D" id="1.20.81.30">
    <property type="entry name" value="Type II secretion system (T2SS), domain F"/>
    <property type="match status" value="2"/>
</dbReference>
<evidence type="ECO:0000256" key="1">
    <source>
        <dbReference type="ARBA" id="ARBA00004429"/>
    </source>
</evidence>
<feature type="transmembrane region" description="Helical" evidence="8">
    <location>
        <begin position="210"/>
        <end position="237"/>
    </location>
</feature>
<keyword evidence="6 8" id="KW-1133">Transmembrane helix</keyword>
<evidence type="ECO:0000256" key="2">
    <source>
        <dbReference type="ARBA" id="ARBA00005745"/>
    </source>
</evidence>
<dbReference type="AlphaFoldDB" id="A0A1G2QCQ1"/>